<dbReference type="Proteomes" id="UP001157006">
    <property type="component" value="Chromosome 1L"/>
</dbReference>
<name>A0AAV0YZZ5_VICFA</name>
<gene>
    <name evidence="2" type="ORF">VFH_I424320</name>
</gene>
<sequence>MVLESLLKLYIAIEGIISRAQPASDLEMKKLIDARYHRSISGLQKYICTLTTSQTGDYMRFVQVWNPMFTALVEMFLAGDLAKRSPKKYASTAATTEEFNPCGSTSTPSQLPPLMEFFKGYKNQIGRKRKQIVSSSGPTNSSGTTNTTGSSPSSTPLTHTPGDAMSMPALHHNDTFEI</sequence>
<evidence type="ECO:0000313" key="3">
    <source>
        <dbReference type="Proteomes" id="UP001157006"/>
    </source>
</evidence>
<evidence type="ECO:0000256" key="1">
    <source>
        <dbReference type="SAM" id="MobiDB-lite"/>
    </source>
</evidence>
<proteinExistence type="predicted"/>
<accession>A0AAV0YZZ5</accession>
<evidence type="ECO:0000313" key="2">
    <source>
        <dbReference type="EMBL" id="CAI8590082.1"/>
    </source>
</evidence>
<feature type="compositionally biased region" description="Low complexity" evidence="1">
    <location>
        <begin position="134"/>
        <end position="162"/>
    </location>
</feature>
<feature type="region of interest" description="Disordered" evidence="1">
    <location>
        <begin position="128"/>
        <end position="178"/>
    </location>
</feature>
<protein>
    <recommendedName>
        <fullName evidence="4">NR LBD domain-containing protein</fullName>
    </recommendedName>
</protein>
<dbReference type="EMBL" id="OX451736">
    <property type="protein sequence ID" value="CAI8590082.1"/>
    <property type="molecule type" value="Genomic_DNA"/>
</dbReference>
<organism evidence="2 3">
    <name type="scientific">Vicia faba</name>
    <name type="common">Broad bean</name>
    <name type="synonym">Faba vulgaris</name>
    <dbReference type="NCBI Taxonomy" id="3906"/>
    <lineage>
        <taxon>Eukaryota</taxon>
        <taxon>Viridiplantae</taxon>
        <taxon>Streptophyta</taxon>
        <taxon>Embryophyta</taxon>
        <taxon>Tracheophyta</taxon>
        <taxon>Spermatophyta</taxon>
        <taxon>Magnoliopsida</taxon>
        <taxon>eudicotyledons</taxon>
        <taxon>Gunneridae</taxon>
        <taxon>Pentapetalae</taxon>
        <taxon>rosids</taxon>
        <taxon>fabids</taxon>
        <taxon>Fabales</taxon>
        <taxon>Fabaceae</taxon>
        <taxon>Papilionoideae</taxon>
        <taxon>50 kb inversion clade</taxon>
        <taxon>NPAAA clade</taxon>
        <taxon>Hologalegina</taxon>
        <taxon>IRL clade</taxon>
        <taxon>Fabeae</taxon>
        <taxon>Vicia</taxon>
    </lineage>
</organism>
<reference evidence="2 3" key="1">
    <citation type="submission" date="2023-01" db="EMBL/GenBank/DDBJ databases">
        <authorList>
            <person name="Kreplak J."/>
        </authorList>
    </citation>
    <scope>NUCLEOTIDE SEQUENCE [LARGE SCALE GENOMIC DNA]</scope>
</reference>
<keyword evidence="3" id="KW-1185">Reference proteome</keyword>
<evidence type="ECO:0008006" key="4">
    <source>
        <dbReference type="Google" id="ProtNLM"/>
    </source>
</evidence>
<dbReference type="AlphaFoldDB" id="A0AAV0YZZ5"/>